<accession>A0ABT8CKB7</accession>
<dbReference type="Pfam" id="PF04794">
    <property type="entry name" value="YdjC"/>
    <property type="match status" value="1"/>
</dbReference>
<comment type="caution">
    <text evidence="6">The sequence shown here is derived from an EMBL/GenBank/DDBJ whole genome shotgun (WGS) entry which is preliminary data.</text>
</comment>
<evidence type="ECO:0000313" key="7">
    <source>
        <dbReference type="Proteomes" id="UP001223712"/>
    </source>
</evidence>
<evidence type="ECO:0000256" key="5">
    <source>
        <dbReference type="ARBA" id="ARBA00023277"/>
    </source>
</evidence>
<keyword evidence="2" id="KW-0479">Metal-binding</keyword>
<organism evidence="6 7">
    <name type="scientific">Vibrio artabrorum</name>
    <dbReference type="NCBI Taxonomy" id="446374"/>
    <lineage>
        <taxon>Bacteria</taxon>
        <taxon>Pseudomonadati</taxon>
        <taxon>Pseudomonadota</taxon>
        <taxon>Gammaproteobacteria</taxon>
        <taxon>Vibrionales</taxon>
        <taxon>Vibrionaceae</taxon>
        <taxon>Vibrio</taxon>
    </lineage>
</organism>
<reference evidence="7" key="1">
    <citation type="journal article" date="2019" name="Int. J. Syst. Evol. Microbiol.">
        <title>The Global Catalogue of Microorganisms (GCM) 10K type strain sequencing project: providing services to taxonomists for standard genome sequencing and annotation.</title>
        <authorList>
            <consortium name="The Broad Institute Genomics Platform"/>
            <consortium name="The Broad Institute Genome Sequencing Center for Infectious Disease"/>
            <person name="Wu L."/>
            <person name="Ma J."/>
        </authorList>
    </citation>
    <scope>NUCLEOTIDE SEQUENCE [LARGE SCALE GENOMIC DNA]</scope>
    <source>
        <strain evidence="7">CECT 7226</strain>
    </source>
</reference>
<name>A0ABT8CKB7_9VIBR</name>
<keyword evidence="3" id="KW-0378">Hydrolase</keyword>
<dbReference type="PANTHER" id="PTHR31609:SF1">
    <property type="entry name" value="CARBOHYDRATE DEACETYLASE"/>
    <property type="match status" value="1"/>
</dbReference>
<proteinExistence type="predicted"/>
<dbReference type="PANTHER" id="PTHR31609">
    <property type="entry name" value="YDJC DEACETYLASE FAMILY MEMBER"/>
    <property type="match status" value="1"/>
</dbReference>
<sequence length="200" mass="22606">MKLRVINNADDFGYSNAINYGIIDAHRYGILNSATIMAHMDGFDHAVELSKQNPQLAIGVHCTLTCGRPLLSDHKTLTEKCGTFKKISFWEQDDSAVDDDEVYREFKAQIEKVIASGIQPTHLDSHHHIHRYKNNMAITIRLAKEFGIAIRNVKTVELKALDLPTGYTKEIANIGMDIFMREAIPCNSLLIEPYLRKGIH</sequence>
<dbReference type="RefSeq" id="WP_290334945.1">
    <property type="nucleotide sequence ID" value="NZ_JAUFQY010000002.1"/>
</dbReference>
<evidence type="ECO:0000256" key="3">
    <source>
        <dbReference type="ARBA" id="ARBA00022801"/>
    </source>
</evidence>
<keyword evidence="5" id="KW-0119">Carbohydrate metabolism</keyword>
<evidence type="ECO:0000256" key="2">
    <source>
        <dbReference type="ARBA" id="ARBA00022723"/>
    </source>
</evidence>
<evidence type="ECO:0000256" key="4">
    <source>
        <dbReference type="ARBA" id="ARBA00022842"/>
    </source>
</evidence>
<protein>
    <submittedName>
        <fullName evidence="6">ChbG/HpnK family deacetylase</fullName>
    </submittedName>
</protein>
<dbReference type="Gene3D" id="3.20.20.370">
    <property type="entry name" value="Glycoside hydrolase/deacetylase"/>
    <property type="match status" value="1"/>
</dbReference>
<evidence type="ECO:0000313" key="6">
    <source>
        <dbReference type="EMBL" id="MDN3702186.1"/>
    </source>
</evidence>
<dbReference type="Proteomes" id="UP001223712">
    <property type="component" value="Unassembled WGS sequence"/>
</dbReference>
<keyword evidence="4" id="KW-0460">Magnesium</keyword>
<keyword evidence="7" id="KW-1185">Reference proteome</keyword>
<evidence type="ECO:0000256" key="1">
    <source>
        <dbReference type="ARBA" id="ARBA00001946"/>
    </source>
</evidence>
<dbReference type="InterPro" id="IPR006879">
    <property type="entry name" value="YdjC-like"/>
</dbReference>
<gene>
    <name evidence="6" type="ORF">QWY96_17100</name>
</gene>
<dbReference type="InterPro" id="IPR011330">
    <property type="entry name" value="Glyco_hydro/deAcase_b/a-brl"/>
</dbReference>
<comment type="cofactor">
    <cofactor evidence="1">
        <name>Mg(2+)</name>
        <dbReference type="ChEBI" id="CHEBI:18420"/>
    </cofactor>
</comment>
<dbReference type="SUPFAM" id="SSF88713">
    <property type="entry name" value="Glycoside hydrolase/deacetylase"/>
    <property type="match status" value="1"/>
</dbReference>
<dbReference type="EMBL" id="JAUFQY010000002">
    <property type="protein sequence ID" value="MDN3702186.1"/>
    <property type="molecule type" value="Genomic_DNA"/>
</dbReference>